<dbReference type="InterPro" id="IPR000463">
    <property type="entry name" value="Fatty_acid-bd"/>
</dbReference>
<dbReference type="AlphaFoldDB" id="A0ABD2JQN9"/>
<evidence type="ECO:0000313" key="8">
    <source>
        <dbReference type="Proteomes" id="UP001620626"/>
    </source>
</evidence>
<accession>A0ABD2JQN9</accession>
<comment type="caution">
    <text evidence="7">The sequence shown here is derived from an EMBL/GenBank/DDBJ whole genome shotgun (WGS) entry which is preliminary data.</text>
</comment>
<keyword evidence="3" id="KW-0446">Lipid-binding</keyword>
<dbReference type="InterPro" id="IPR040094">
    <property type="entry name" value="Lbp1-4"/>
</dbReference>
<dbReference type="PROSITE" id="PS00214">
    <property type="entry name" value="FABP"/>
    <property type="match status" value="1"/>
</dbReference>
<dbReference type="PANTHER" id="PTHR22725">
    <property type="entry name" value="FATTY ACID-BINDING PROTEIN HOMOLOG 1-RELATED-RELATED"/>
    <property type="match status" value="1"/>
</dbReference>
<dbReference type="Gene3D" id="2.40.128.20">
    <property type="match status" value="1"/>
</dbReference>
<feature type="domain" description="Cytosolic fatty-acid binding proteins" evidence="5">
    <location>
        <begin position="31"/>
        <end position="48"/>
    </location>
</feature>
<proteinExistence type="inferred from homology"/>
<dbReference type="SUPFAM" id="SSF50814">
    <property type="entry name" value="Lipocalins"/>
    <property type="match status" value="1"/>
</dbReference>
<dbReference type="Proteomes" id="UP001620626">
    <property type="component" value="Unassembled WGS sequence"/>
</dbReference>
<dbReference type="PRINTS" id="PR00178">
    <property type="entry name" value="FATTYACIDBP"/>
</dbReference>
<organism evidence="7 8">
    <name type="scientific">Heterodera trifolii</name>
    <dbReference type="NCBI Taxonomy" id="157864"/>
    <lineage>
        <taxon>Eukaryota</taxon>
        <taxon>Metazoa</taxon>
        <taxon>Ecdysozoa</taxon>
        <taxon>Nematoda</taxon>
        <taxon>Chromadorea</taxon>
        <taxon>Rhabditida</taxon>
        <taxon>Tylenchina</taxon>
        <taxon>Tylenchomorpha</taxon>
        <taxon>Tylenchoidea</taxon>
        <taxon>Heteroderidae</taxon>
        <taxon>Heteroderinae</taxon>
        <taxon>Heterodera</taxon>
    </lineage>
</organism>
<evidence type="ECO:0000259" key="5">
    <source>
        <dbReference type="PROSITE" id="PS00214"/>
    </source>
</evidence>
<dbReference type="GO" id="GO:0008289">
    <property type="term" value="F:lipid binding"/>
    <property type="evidence" value="ECO:0007669"/>
    <property type="project" value="UniProtKB-KW"/>
</dbReference>
<evidence type="ECO:0000313" key="6">
    <source>
        <dbReference type="EMBL" id="KAL3076434.1"/>
    </source>
</evidence>
<name>A0ABD2JQN9_9BILA</name>
<gene>
    <name evidence="7" type="ORF">niasHT_030064</name>
    <name evidence="6" type="ORF">niasHT_039923</name>
</gene>
<reference evidence="7 8" key="1">
    <citation type="submission" date="2024-10" db="EMBL/GenBank/DDBJ databases">
        <authorList>
            <person name="Kim D."/>
        </authorList>
    </citation>
    <scope>NUCLEOTIDE SEQUENCE [LARGE SCALE GENOMIC DNA]</scope>
    <source>
        <strain evidence="7">BH-2024</strain>
    </source>
</reference>
<sequence length="165" mass="19288">MRFTSIPLIFCLIASVCVIASVPELPQKFLKSWSVDHSENFDEYLEAKGYGWFMRQVVKLAGITKTFSKNENGTYACKIETTKKNVEWPSFKLGEEFQAEYLDDSVHKITFDYNPTTDELIETHKKVDSEEKPDIYKYNIDSDGFLVMQMEYNGVKTKRFYKKNE</sequence>
<evidence type="ECO:0000256" key="1">
    <source>
        <dbReference type="ARBA" id="ARBA00008390"/>
    </source>
</evidence>
<keyword evidence="8" id="KW-1185">Reference proteome</keyword>
<feature type="chain" id="PRO_5044724171" description="Cytosolic fatty-acid binding proteins domain-containing protein" evidence="4">
    <location>
        <begin position="21"/>
        <end position="165"/>
    </location>
</feature>
<evidence type="ECO:0000256" key="2">
    <source>
        <dbReference type="ARBA" id="ARBA00022448"/>
    </source>
</evidence>
<dbReference type="PANTHER" id="PTHR22725:SF2">
    <property type="entry name" value="FATTY ACID-BINDING PROTEIN HOMOLOG 1-RELATED"/>
    <property type="match status" value="1"/>
</dbReference>
<dbReference type="EMBL" id="JBICBT010000919">
    <property type="protein sequence ID" value="KAL3092875.1"/>
    <property type="molecule type" value="Genomic_DNA"/>
</dbReference>
<dbReference type="CDD" id="cd00742">
    <property type="entry name" value="FABP"/>
    <property type="match status" value="1"/>
</dbReference>
<keyword evidence="4" id="KW-0732">Signal</keyword>
<evidence type="ECO:0000256" key="4">
    <source>
        <dbReference type="SAM" id="SignalP"/>
    </source>
</evidence>
<evidence type="ECO:0000313" key="7">
    <source>
        <dbReference type="EMBL" id="KAL3092875.1"/>
    </source>
</evidence>
<evidence type="ECO:0000256" key="3">
    <source>
        <dbReference type="ARBA" id="ARBA00023121"/>
    </source>
</evidence>
<dbReference type="InterPro" id="IPR012674">
    <property type="entry name" value="Calycin"/>
</dbReference>
<comment type="similarity">
    <text evidence="1">Belongs to the calycin superfamily. Fatty-acid binding protein (FABP) family.</text>
</comment>
<protein>
    <recommendedName>
        <fullName evidence="5">Cytosolic fatty-acid binding proteins domain-containing protein</fullName>
    </recommendedName>
</protein>
<feature type="signal peptide" evidence="4">
    <location>
        <begin position="1"/>
        <end position="20"/>
    </location>
</feature>
<dbReference type="EMBL" id="JBICBT010001253">
    <property type="protein sequence ID" value="KAL3076434.1"/>
    <property type="molecule type" value="Genomic_DNA"/>
</dbReference>
<keyword evidence="2" id="KW-0813">Transport</keyword>